<dbReference type="SUPFAM" id="SSF110857">
    <property type="entry name" value="Gamma-glutamyl cyclotransferase-like"/>
    <property type="match status" value="1"/>
</dbReference>
<dbReference type="CDD" id="cd06661">
    <property type="entry name" value="GGCT_like"/>
    <property type="match status" value="1"/>
</dbReference>
<sequence>MAGFVAASGPALTRDFWGEGLPDQPADFLFGYGTLISEPSRTATSRRRVVAVPARVSARFGLVRAFVSRGGARSGAGFTALGLRHPRDGEEPSSINGVVFPVRDDEEMAAFDRREGGYQRVEVEPDLVEAVGWQGLPRAGRVWIYVPKGIDLSREAGAPDNGVLPDAAFPLVQSYVDVVLQGALAEGGAFARELIETTFDWSPYWLDDRPTPRRPWAATEQAGAIDRLLASVEPAASQFRNRLYPELYAARHLMDATAPR</sequence>
<accession>A0ABW6ZRL9</accession>
<name>A0ABW6ZRL9_9HYPH</name>
<comment type="caution">
    <text evidence="1">The sequence shown here is derived from an EMBL/GenBank/DDBJ whole genome shotgun (WGS) entry which is preliminary data.</text>
</comment>
<evidence type="ECO:0000313" key="1">
    <source>
        <dbReference type="EMBL" id="MFG1371359.1"/>
    </source>
</evidence>
<dbReference type="Proteomes" id="UP001604002">
    <property type="component" value="Unassembled WGS sequence"/>
</dbReference>
<proteinExistence type="predicted"/>
<dbReference type="EMBL" id="JBAFVH010000002">
    <property type="protein sequence ID" value="MFG1371359.1"/>
    <property type="molecule type" value="Genomic_DNA"/>
</dbReference>
<gene>
    <name evidence="1" type="ORF">V5F32_04205</name>
</gene>
<keyword evidence="2" id="KW-1185">Reference proteome</keyword>
<reference evidence="1 2" key="1">
    <citation type="submission" date="2024-02" db="EMBL/GenBank/DDBJ databases">
        <title>Expansion and revision of Xanthobacter and proposal of Roseixanthobacter gen. nov.</title>
        <authorList>
            <person name="Soltysiak M.P.M."/>
            <person name="Jalihal A."/>
            <person name="Ory A."/>
            <person name="Chrisophersen C."/>
            <person name="Lee A.D."/>
            <person name="Boulton J."/>
            <person name="Springer M."/>
        </authorList>
    </citation>
    <scope>NUCLEOTIDE SEQUENCE [LARGE SCALE GENOMIC DNA]</scope>
    <source>
        <strain evidence="1 2">23A</strain>
    </source>
</reference>
<dbReference type="RefSeq" id="WP_393991358.1">
    <property type="nucleotide sequence ID" value="NZ_JBAFVH010000002.1"/>
</dbReference>
<dbReference type="InterPro" id="IPR036568">
    <property type="entry name" value="GGCT-like_sf"/>
</dbReference>
<evidence type="ECO:0000313" key="2">
    <source>
        <dbReference type="Proteomes" id="UP001604002"/>
    </source>
</evidence>
<dbReference type="InterPro" id="IPR013024">
    <property type="entry name" value="GGCT-like"/>
</dbReference>
<organism evidence="1 2">
    <name type="scientific">Xanthobacter oligotrophicus</name>
    <dbReference type="NCBI Taxonomy" id="2607286"/>
    <lineage>
        <taxon>Bacteria</taxon>
        <taxon>Pseudomonadati</taxon>
        <taxon>Pseudomonadota</taxon>
        <taxon>Alphaproteobacteria</taxon>
        <taxon>Hyphomicrobiales</taxon>
        <taxon>Xanthobacteraceae</taxon>
        <taxon>Xanthobacter</taxon>
    </lineage>
</organism>
<protein>
    <submittedName>
        <fullName evidence="1">Gamma-glutamylcyclotransferase family protein</fullName>
    </submittedName>
</protein>